<organism evidence="2 3">
    <name type="scientific">Loktanella salsilacus</name>
    <dbReference type="NCBI Taxonomy" id="195913"/>
    <lineage>
        <taxon>Bacteria</taxon>
        <taxon>Pseudomonadati</taxon>
        <taxon>Pseudomonadota</taxon>
        <taxon>Alphaproteobacteria</taxon>
        <taxon>Rhodobacterales</taxon>
        <taxon>Roseobacteraceae</taxon>
        <taxon>Loktanella</taxon>
    </lineage>
</organism>
<dbReference type="PANTHER" id="PTHR36302:SF1">
    <property type="entry name" value="COPPER CHAPERONE PCU(A)C"/>
    <property type="match status" value="1"/>
</dbReference>
<dbReference type="InterPro" id="IPR058248">
    <property type="entry name" value="Lxx211020-like"/>
</dbReference>
<dbReference type="PANTHER" id="PTHR36302">
    <property type="entry name" value="BLR7088 PROTEIN"/>
    <property type="match status" value="1"/>
</dbReference>
<evidence type="ECO:0000256" key="1">
    <source>
        <dbReference type="SAM" id="SignalP"/>
    </source>
</evidence>
<sequence>MTSLTRLMIALSVAILPGFAMGHDYKVGDLHVEHPFARATPKTAMTGAGYLTILNSGTEDDTLVAIEADYPRVMMHDSATVDGIATMTQMDGVTIPAGGTVSFAPGGLHVMFMGLNGDPLEAGESVPATLVFEKAGRLDVVFKVEDSDNIAADNDAHADH</sequence>
<dbReference type="InterPro" id="IPR007410">
    <property type="entry name" value="LpqE-like"/>
</dbReference>
<dbReference type="SUPFAM" id="SSF110087">
    <property type="entry name" value="DR1885-like metal-binding protein"/>
    <property type="match status" value="1"/>
</dbReference>
<dbReference type="Gene3D" id="2.60.40.1890">
    <property type="entry name" value="PCu(A)C copper chaperone"/>
    <property type="match status" value="1"/>
</dbReference>
<gene>
    <name evidence="2" type="ORF">SAMN04488004_104101</name>
</gene>
<dbReference type="Pfam" id="PF04314">
    <property type="entry name" value="PCuAC"/>
    <property type="match status" value="1"/>
</dbReference>
<keyword evidence="3" id="KW-1185">Reference proteome</keyword>
<protein>
    <recommendedName>
        <fullName evidence="4">Copper(I)-binding protein</fullName>
    </recommendedName>
</protein>
<dbReference type="AlphaFoldDB" id="A0A1I4DGL9"/>
<dbReference type="Proteomes" id="UP000199550">
    <property type="component" value="Unassembled WGS sequence"/>
</dbReference>
<proteinExistence type="predicted"/>
<feature type="signal peptide" evidence="1">
    <location>
        <begin position="1"/>
        <end position="22"/>
    </location>
</feature>
<feature type="chain" id="PRO_5011447487" description="Copper(I)-binding protein" evidence="1">
    <location>
        <begin position="23"/>
        <end position="160"/>
    </location>
</feature>
<keyword evidence="1" id="KW-0732">Signal</keyword>
<dbReference type="EMBL" id="FOTF01000004">
    <property type="protein sequence ID" value="SFK92039.1"/>
    <property type="molecule type" value="Genomic_DNA"/>
</dbReference>
<reference evidence="2 3" key="1">
    <citation type="submission" date="2016-10" db="EMBL/GenBank/DDBJ databases">
        <authorList>
            <person name="de Groot N.N."/>
        </authorList>
    </citation>
    <scope>NUCLEOTIDE SEQUENCE [LARGE SCALE GENOMIC DNA]</scope>
    <source>
        <strain evidence="2 3">DSM 16199</strain>
    </source>
</reference>
<name>A0A1I4DGL9_9RHOB</name>
<evidence type="ECO:0008006" key="4">
    <source>
        <dbReference type="Google" id="ProtNLM"/>
    </source>
</evidence>
<dbReference type="InterPro" id="IPR036182">
    <property type="entry name" value="PCuAC_sf"/>
</dbReference>
<evidence type="ECO:0000313" key="3">
    <source>
        <dbReference type="Proteomes" id="UP000199550"/>
    </source>
</evidence>
<dbReference type="STRING" id="195913.SAMN04488004_104101"/>
<accession>A0A1I4DGL9</accession>
<evidence type="ECO:0000313" key="2">
    <source>
        <dbReference type="EMBL" id="SFK92039.1"/>
    </source>
</evidence>